<evidence type="ECO:0000256" key="6">
    <source>
        <dbReference type="ARBA" id="ARBA00022543"/>
    </source>
</evidence>
<keyword evidence="11" id="KW-0808">Transferase</keyword>
<evidence type="ECO:0000256" key="16">
    <source>
        <dbReference type="ARBA" id="ARBA00022840"/>
    </source>
</evidence>
<keyword evidence="14" id="KW-0547">Nucleotide-binding</keyword>
<evidence type="ECO:0000256" key="10">
    <source>
        <dbReference type="ARBA" id="ARBA00022643"/>
    </source>
</evidence>
<keyword evidence="26" id="KW-1185">Reference proteome</keyword>
<evidence type="ECO:0000256" key="3">
    <source>
        <dbReference type="ARBA" id="ARBA00012438"/>
    </source>
</evidence>
<feature type="domain" description="PAC" evidence="24">
    <location>
        <begin position="420"/>
        <end position="472"/>
    </location>
</feature>
<dbReference type="Proteomes" id="UP000249065">
    <property type="component" value="Unassembled WGS sequence"/>
</dbReference>
<dbReference type="PANTHER" id="PTHR41523">
    <property type="entry name" value="TWO-COMPONENT SYSTEM SENSOR PROTEIN"/>
    <property type="match status" value="1"/>
</dbReference>
<dbReference type="Pfam" id="PF08447">
    <property type="entry name" value="PAS_3"/>
    <property type="match status" value="2"/>
</dbReference>
<reference evidence="26" key="1">
    <citation type="submission" date="2018-06" db="EMBL/GenBank/DDBJ databases">
        <authorList>
            <person name="Khan S.A."/>
        </authorList>
    </citation>
    <scope>NUCLEOTIDE SEQUENCE [LARGE SCALE GENOMIC DNA]</scope>
    <source>
        <strain evidence="26">DB-1506</strain>
    </source>
</reference>
<keyword evidence="19" id="KW-0843">Virulence</keyword>
<gene>
    <name evidence="25" type="ORF">DOO78_19030</name>
</gene>
<dbReference type="CDD" id="cd00130">
    <property type="entry name" value="PAS"/>
    <property type="match status" value="2"/>
</dbReference>
<evidence type="ECO:0000313" key="25">
    <source>
        <dbReference type="EMBL" id="RAI57478.1"/>
    </source>
</evidence>
<evidence type="ECO:0000256" key="22">
    <source>
        <dbReference type="SAM" id="MobiDB-lite"/>
    </source>
</evidence>
<evidence type="ECO:0000259" key="24">
    <source>
        <dbReference type="PROSITE" id="PS50113"/>
    </source>
</evidence>
<keyword evidence="18" id="KW-0157">Chromophore</keyword>
<organism evidence="25 26">
    <name type="scientific">Roseicella frigidaeris</name>
    <dbReference type="NCBI Taxonomy" id="2230885"/>
    <lineage>
        <taxon>Bacteria</taxon>
        <taxon>Pseudomonadati</taxon>
        <taxon>Pseudomonadota</taxon>
        <taxon>Alphaproteobacteria</taxon>
        <taxon>Acetobacterales</taxon>
        <taxon>Roseomonadaceae</taxon>
        <taxon>Roseicella</taxon>
    </lineage>
</organism>
<dbReference type="FunFam" id="2.10.70.100:FF:000001">
    <property type="entry name" value="Sensory transduction histidine kinase"/>
    <property type="match status" value="1"/>
</dbReference>
<evidence type="ECO:0000256" key="21">
    <source>
        <dbReference type="ARBA" id="ARBA00023170"/>
    </source>
</evidence>
<evidence type="ECO:0000256" key="4">
    <source>
        <dbReference type="ARBA" id="ARBA00022475"/>
    </source>
</evidence>
<keyword evidence="6" id="KW-0600">Photoreceptor protein</keyword>
<dbReference type="SUPFAM" id="SSF55785">
    <property type="entry name" value="PYP-like sensor domain (PAS domain)"/>
    <property type="match status" value="2"/>
</dbReference>
<feature type="domain" description="PAS" evidence="23">
    <location>
        <begin position="214"/>
        <end position="284"/>
    </location>
</feature>
<keyword evidence="8" id="KW-0716">Sensory transduction</keyword>
<feature type="region of interest" description="Disordered" evidence="22">
    <location>
        <begin position="1"/>
        <end position="26"/>
    </location>
</feature>
<keyword evidence="12" id="KW-0812">Transmembrane</keyword>
<dbReference type="Pfam" id="PF07536">
    <property type="entry name" value="HWE_HK"/>
    <property type="match status" value="1"/>
</dbReference>
<keyword evidence="7" id="KW-0597">Phosphoprotein</keyword>
<dbReference type="Gene3D" id="3.30.450.20">
    <property type="entry name" value="PAS domain"/>
    <property type="match status" value="2"/>
</dbReference>
<dbReference type="EC" id="2.7.13.3" evidence="3"/>
<dbReference type="PROSITE" id="PS50112">
    <property type="entry name" value="PAS"/>
    <property type="match status" value="1"/>
</dbReference>
<dbReference type="InterPro" id="IPR036890">
    <property type="entry name" value="HATPase_C_sf"/>
</dbReference>
<comment type="subcellular location">
    <subcellularLocation>
        <location evidence="2">Cell inner membrane</location>
        <topology evidence="2">Multi-pass membrane protein</topology>
    </subcellularLocation>
</comment>
<keyword evidence="15 25" id="KW-0418">Kinase</keyword>
<keyword evidence="13" id="KW-0677">Repeat</keyword>
<dbReference type="OrthoDB" id="341208at2"/>
<dbReference type="SMART" id="SM00086">
    <property type="entry name" value="PAC"/>
    <property type="match status" value="2"/>
</dbReference>
<keyword evidence="4" id="KW-1003">Cell membrane</keyword>
<evidence type="ECO:0000256" key="13">
    <source>
        <dbReference type="ARBA" id="ARBA00022737"/>
    </source>
</evidence>
<evidence type="ECO:0000256" key="14">
    <source>
        <dbReference type="ARBA" id="ARBA00022741"/>
    </source>
</evidence>
<dbReference type="InterPro" id="IPR000014">
    <property type="entry name" value="PAS"/>
</dbReference>
<dbReference type="AlphaFoldDB" id="A0A327MBE8"/>
<keyword evidence="10" id="KW-0288">FMN</keyword>
<evidence type="ECO:0000256" key="8">
    <source>
        <dbReference type="ARBA" id="ARBA00022606"/>
    </source>
</evidence>
<keyword evidence="20" id="KW-0472">Membrane</keyword>
<dbReference type="Pfam" id="PF01590">
    <property type="entry name" value="GAF"/>
    <property type="match status" value="1"/>
</dbReference>
<dbReference type="SMART" id="SM00911">
    <property type="entry name" value="HWE_HK"/>
    <property type="match status" value="1"/>
</dbReference>
<dbReference type="FunFam" id="3.30.450.20:FF:000099">
    <property type="entry name" value="Sensory box sensor histidine kinase"/>
    <property type="match status" value="1"/>
</dbReference>
<dbReference type="InterPro" id="IPR013655">
    <property type="entry name" value="PAS_fold_3"/>
</dbReference>
<evidence type="ECO:0000256" key="17">
    <source>
        <dbReference type="ARBA" id="ARBA00022989"/>
    </source>
</evidence>
<dbReference type="EMBL" id="QLIX01000017">
    <property type="protein sequence ID" value="RAI57478.1"/>
    <property type="molecule type" value="Genomic_DNA"/>
</dbReference>
<dbReference type="NCBIfam" id="TIGR00229">
    <property type="entry name" value="sensory_box"/>
    <property type="match status" value="2"/>
</dbReference>
<dbReference type="Gene3D" id="3.30.450.40">
    <property type="match status" value="1"/>
</dbReference>
<dbReference type="SMART" id="SM00065">
    <property type="entry name" value="GAF"/>
    <property type="match status" value="1"/>
</dbReference>
<evidence type="ECO:0000256" key="11">
    <source>
        <dbReference type="ARBA" id="ARBA00022679"/>
    </source>
</evidence>
<evidence type="ECO:0000256" key="1">
    <source>
        <dbReference type="ARBA" id="ARBA00000085"/>
    </source>
</evidence>
<evidence type="ECO:0000313" key="26">
    <source>
        <dbReference type="Proteomes" id="UP000249065"/>
    </source>
</evidence>
<dbReference type="InterPro" id="IPR000700">
    <property type="entry name" value="PAS-assoc_C"/>
</dbReference>
<keyword evidence="9" id="KW-0285">Flavoprotein</keyword>
<dbReference type="PROSITE" id="PS50113">
    <property type="entry name" value="PAC"/>
    <property type="match status" value="2"/>
</dbReference>
<evidence type="ECO:0000256" key="2">
    <source>
        <dbReference type="ARBA" id="ARBA00004429"/>
    </source>
</evidence>
<dbReference type="InterPro" id="IPR003018">
    <property type="entry name" value="GAF"/>
</dbReference>
<dbReference type="GO" id="GO:0005886">
    <property type="term" value="C:plasma membrane"/>
    <property type="evidence" value="ECO:0007669"/>
    <property type="project" value="UniProtKB-SubCell"/>
</dbReference>
<evidence type="ECO:0000256" key="9">
    <source>
        <dbReference type="ARBA" id="ARBA00022630"/>
    </source>
</evidence>
<keyword evidence="17" id="KW-1133">Transmembrane helix</keyword>
<evidence type="ECO:0000256" key="12">
    <source>
        <dbReference type="ARBA" id="ARBA00022692"/>
    </source>
</evidence>
<keyword evidence="5" id="KW-0997">Cell inner membrane</keyword>
<dbReference type="InterPro" id="IPR001610">
    <property type="entry name" value="PAC"/>
</dbReference>
<protein>
    <recommendedName>
        <fullName evidence="3">histidine kinase</fullName>
        <ecNumber evidence="3">2.7.13.3</ecNumber>
    </recommendedName>
</protein>
<comment type="caution">
    <text evidence="25">The sequence shown here is derived from an EMBL/GenBank/DDBJ whole genome shotgun (WGS) entry which is preliminary data.</text>
</comment>
<keyword evidence="21" id="KW-0675">Receptor</keyword>
<proteinExistence type="predicted"/>
<dbReference type="PANTHER" id="PTHR41523:SF8">
    <property type="entry name" value="ETHYLENE RESPONSE SENSOR PROTEIN"/>
    <property type="match status" value="1"/>
</dbReference>
<evidence type="ECO:0000256" key="7">
    <source>
        <dbReference type="ARBA" id="ARBA00022553"/>
    </source>
</evidence>
<evidence type="ECO:0000256" key="20">
    <source>
        <dbReference type="ARBA" id="ARBA00023136"/>
    </source>
</evidence>
<dbReference type="InterPro" id="IPR035965">
    <property type="entry name" value="PAS-like_dom_sf"/>
</dbReference>
<dbReference type="Gene3D" id="2.10.70.100">
    <property type="match status" value="1"/>
</dbReference>
<evidence type="ECO:0000256" key="18">
    <source>
        <dbReference type="ARBA" id="ARBA00022991"/>
    </source>
</evidence>
<evidence type="ECO:0000256" key="19">
    <source>
        <dbReference type="ARBA" id="ARBA00023026"/>
    </source>
</evidence>
<name>A0A327MBE8_9PROT</name>
<dbReference type="SUPFAM" id="SSF55874">
    <property type="entry name" value="ATPase domain of HSP90 chaperone/DNA topoisomerase II/histidine kinase"/>
    <property type="match status" value="1"/>
</dbReference>
<evidence type="ECO:0000259" key="23">
    <source>
        <dbReference type="PROSITE" id="PS50112"/>
    </source>
</evidence>
<dbReference type="InterPro" id="IPR011102">
    <property type="entry name" value="Sig_transdc_His_kinase_HWE"/>
</dbReference>
<evidence type="ECO:0000256" key="15">
    <source>
        <dbReference type="ARBA" id="ARBA00022777"/>
    </source>
</evidence>
<comment type="catalytic activity">
    <reaction evidence="1">
        <text>ATP + protein L-histidine = ADP + protein N-phospho-L-histidine.</text>
        <dbReference type="EC" id="2.7.13.3"/>
    </reaction>
</comment>
<sequence length="671" mass="73322">MLDIPVGQPAHRPIEAGGGARKGRSMSPAGFEPGEFCARPAGWDEQARLAALDSYAVLDTPPEQAFDDVVRLAAQICQAPIAVVNLVAEERQFFKAEIGLGVRETPLDVSICAHAILQPGLFVVPDTTLDPRFAENPLVTGAPHLRFYAGALLQTAEGLPLGTLCVLDYVPRPEGLTEQQGFALEVLAKQVMSQLDLRRALKARAADAAKLAEGERQFRILADSMPQMIWAARPDGRVDYYNRRWHEFFGEAAAASLGDGWRTLIHPEDQDRTDARWQEALRSGQAYEVEYRLRRADGAYRWALGRALPVRDGKGRIIRWFGTCTDIEEQKQTEERLRLSEERLRLALSAAEMVGTWVWDVPRDRITADPGYARLFSVPAVAMAEGLPIERLLPAIHPEDRASAEALIQAALAGEAGGAFEAEYRVVLADGSLRWVAARGRCEHDAAGRPTRFPGVVMDVTERRAAEEAKELLARELSHRIKNIFTVVGSMVSLSAMRAAPEVSRFATVLRRRLNALAAAHEYVRPHSPDSRPVETATTLHGLLGKLLAPYEEPGRERVRLLGDDAPIGVKAATSLALILHELATNAAKYGALTTDEGQVTITGTRQGEQFALTWCERGGPPVAGAPSRRGFGTVLAERGAITQLGGSVAHDWAPEGLTLRLEVPLDRLAH</sequence>
<dbReference type="GO" id="GO:0004673">
    <property type="term" value="F:protein histidine kinase activity"/>
    <property type="evidence" value="ECO:0007669"/>
    <property type="project" value="UniProtKB-EC"/>
</dbReference>
<dbReference type="Gene3D" id="3.30.565.10">
    <property type="entry name" value="Histidine kinase-like ATPase, C-terminal domain"/>
    <property type="match status" value="1"/>
</dbReference>
<accession>A0A327MBE8</accession>
<dbReference type="GO" id="GO:0005524">
    <property type="term" value="F:ATP binding"/>
    <property type="evidence" value="ECO:0007669"/>
    <property type="project" value="UniProtKB-KW"/>
</dbReference>
<dbReference type="GO" id="GO:0009881">
    <property type="term" value="F:photoreceptor activity"/>
    <property type="evidence" value="ECO:0007669"/>
    <property type="project" value="UniProtKB-KW"/>
</dbReference>
<dbReference type="SUPFAM" id="SSF55781">
    <property type="entry name" value="GAF domain-like"/>
    <property type="match status" value="1"/>
</dbReference>
<dbReference type="SMART" id="SM00091">
    <property type="entry name" value="PAS"/>
    <property type="match status" value="2"/>
</dbReference>
<dbReference type="InterPro" id="IPR029016">
    <property type="entry name" value="GAF-like_dom_sf"/>
</dbReference>
<feature type="domain" description="PAC" evidence="24">
    <location>
        <begin position="287"/>
        <end position="339"/>
    </location>
</feature>
<keyword evidence="16" id="KW-0067">ATP-binding</keyword>
<evidence type="ECO:0000256" key="5">
    <source>
        <dbReference type="ARBA" id="ARBA00022519"/>
    </source>
</evidence>